<gene>
    <name evidence="2" type="ORF">BJ878DRAFT_417964</name>
</gene>
<proteinExistence type="predicted"/>
<name>A0A9P7Z668_9HELO</name>
<comment type="caution">
    <text evidence="2">The sequence shown here is derived from an EMBL/GenBank/DDBJ whole genome shotgun (WGS) entry which is preliminary data.</text>
</comment>
<evidence type="ECO:0000313" key="3">
    <source>
        <dbReference type="Proteomes" id="UP000887226"/>
    </source>
</evidence>
<reference evidence="2" key="1">
    <citation type="journal article" date="2021" name="IMA Fungus">
        <title>Genomic characterization of three marine fungi, including Emericellopsis atlantica sp. nov. with signatures of a generalist lifestyle and marine biomass degradation.</title>
        <authorList>
            <person name="Hagestad O.C."/>
            <person name="Hou L."/>
            <person name="Andersen J.H."/>
            <person name="Hansen E.H."/>
            <person name="Altermark B."/>
            <person name="Li C."/>
            <person name="Kuhnert E."/>
            <person name="Cox R.J."/>
            <person name="Crous P.W."/>
            <person name="Spatafora J.W."/>
            <person name="Lail K."/>
            <person name="Amirebrahimi M."/>
            <person name="Lipzen A."/>
            <person name="Pangilinan J."/>
            <person name="Andreopoulos W."/>
            <person name="Hayes R.D."/>
            <person name="Ng V."/>
            <person name="Grigoriev I.V."/>
            <person name="Jackson S.A."/>
            <person name="Sutton T.D.S."/>
            <person name="Dobson A.D.W."/>
            <person name="Rama T."/>
        </authorList>
    </citation>
    <scope>NUCLEOTIDE SEQUENCE</scope>
    <source>
        <strain evidence="2">TRa3180A</strain>
    </source>
</reference>
<sequence length="143" mass="16308">MGGTTSHSNSDELLRLCWSTLDSWSCVGKKPCSWCPTSSTCVPNTARIPILAPIWNLDICPLWYERWELRARPFGPHVSTITFLTCIVSVISTFIVIGLVVAAARAFRALRKRWKGRKEGWWKVPMPVLVDRIDPEERRRLLG</sequence>
<accession>A0A9P7Z668</accession>
<feature type="transmembrane region" description="Helical" evidence="1">
    <location>
        <begin position="81"/>
        <end position="107"/>
    </location>
</feature>
<dbReference type="Proteomes" id="UP000887226">
    <property type="component" value="Unassembled WGS sequence"/>
</dbReference>
<keyword evidence="1" id="KW-1133">Transmembrane helix</keyword>
<dbReference type="EMBL" id="MU253822">
    <property type="protein sequence ID" value="KAG9245991.1"/>
    <property type="molecule type" value="Genomic_DNA"/>
</dbReference>
<keyword evidence="1" id="KW-0472">Membrane</keyword>
<protein>
    <submittedName>
        <fullName evidence="2">Uncharacterized protein</fullName>
    </submittedName>
</protein>
<evidence type="ECO:0000256" key="1">
    <source>
        <dbReference type="SAM" id="Phobius"/>
    </source>
</evidence>
<keyword evidence="3" id="KW-1185">Reference proteome</keyword>
<dbReference type="OrthoDB" id="5427091at2759"/>
<evidence type="ECO:0000313" key="2">
    <source>
        <dbReference type="EMBL" id="KAG9245991.1"/>
    </source>
</evidence>
<organism evidence="2 3">
    <name type="scientific">Calycina marina</name>
    <dbReference type="NCBI Taxonomy" id="1763456"/>
    <lineage>
        <taxon>Eukaryota</taxon>
        <taxon>Fungi</taxon>
        <taxon>Dikarya</taxon>
        <taxon>Ascomycota</taxon>
        <taxon>Pezizomycotina</taxon>
        <taxon>Leotiomycetes</taxon>
        <taxon>Helotiales</taxon>
        <taxon>Pezizellaceae</taxon>
        <taxon>Calycina</taxon>
    </lineage>
</organism>
<dbReference type="AlphaFoldDB" id="A0A9P7Z668"/>
<keyword evidence="1" id="KW-0812">Transmembrane</keyword>